<name>A0A5C6NNU8_9TELE</name>
<organism evidence="2 3">
    <name type="scientific">Takifugu flavidus</name>
    <name type="common">sansaifugu</name>
    <dbReference type="NCBI Taxonomy" id="433684"/>
    <lineage>
        <taxon>Eukaryota</taxon>
        <taxon>Metazoa</taxon>
        <taxon>Chordata</taxon>
        <taxon>Craniata</taxon>
        <taxon>Vertebrata</taxon>
        <taxon>Euteleostomi</taxon>
        <taxon>Actinopterygii</taxon>
        <taxon>Neopterygii</taxon>
        <taxon>Teleostei</taxon>
        <taxon>Neoteleostei</taxon>
        <taxon>Acanthomorphata</taxon>
        <taxon>Eupercaria</taxon>
        <taxon>Tetraodontiformes</taxon>
        <taxon>Tetradontoidea</taxon>
        <taxon>Tetraodontidae</taxon>
        <taxon>Takifugu</taxon>
    </lineage>
</organism>
<reference evidence="2 3" key="1">
    <citation type="submission" date="2019-04" db="EMBL/GenBank/DDBJ databases">
        <title>Chromosome genome assembly for Takifugu flavidus.</title>
        <authorList>
            <person name="Xiao S."/>
        </authorList>
    </citation>
    <scope>NUCLEOTIDE SEQUENCE [LARGE SCALE GENOMIC DNA]</scope>
    <source>
        <strain evidence="2">HTHZ2018</strain>
        <tissue evidence="2">Muscle</tissue>
    </source>
</reference>
<gene>
    <name evidence="2" type="ORF">D4764_19G0003630</name>
</gene>
<keyword evidence="3" id="KW-1185">Reference proteome</keyword>
<dbReference type="Proteomes" id="UP000324091">
    <property type="component" value="Chromosome 19"/>
</dbReference>
<evidence type="ECO:0000313" key="2">
    <source>
        <dbReference type="EMBL" id="TWW68565.1"/>
    </source>
</evidence>
<sequence length="217" mass="23884">MPYAQELAPPHHHKDGVAMTTDIYTSPSLQPTSFSPRIDLRGLVVCAPPTRPSLSRQQPMSFHVIRNTHSIIPSGRSRSAALVPLRFIHVHEETRIVALKYACKGPTGSGTNWVQAPHSGSTPETAAARSHLGGGRLRCVVSWSKLRPLCPAEQHRPALKGCSVLLLSNIRDKPQSRNVRAGTSEREQAPSVDQRPPRLDHRRSLIFSNSPSHSILF</sequence>
<dbReference type="EMBL" id="RHFK02000011">
    <property type="protein sequence ID" value="TWW68565.1"/>
    <property type="molecule type" value="Genomic_DNA"/>
</dbReference>
<proteinExistence type="predicted"/>
<accession>A0A5C6NNU8</accession>
<evidence type="ECO:0000313" key="3">
    <source>
        <dbReference type="Proteomes" id="UP000324091"/>
    </source>
</evidence>
<protein>
    <submittedName>
        <fullName evidence="2">Uncharacterized protein</fullName>
    </submittedName>
</protein>
<feature type="region of interest" description="Disordered" evidence="1">
    <location>
        <begin position="175"/>
        <end position="200"/>
    </location>
</feature>
<dbReference type="AlphaFoldDB" id="A0A5C6NNU8"/>
<evidence type="ECO:0000256" key="1">
    <source>
        <dbReference type="SAM" id="MobiDB-lite"/>
    </source>
</evidence>
<comment type="caution">
    <text evidence="2">The sequence shown here is derived from an EMBL/GenBank/DDBJ whole genome shotgun (WGS) entry which is preliminary data.</text>
</comment>